<dbReference type="SUPFAM" id="SSF88723">
    <property type="entry name" value="PIN domain-like"/>
    <property type="match status" value="1"/>
</dbReference>
<reference evidence="2 3" key="1">
    <citation type="submission" date="2017-09" db="EMBL/GenBank/DDBJ databases">
        <title>Depth-based differentiation of microbial function through sediment-hosted aquifers and enrichment of novel symbionts in the deep terrestrial subsurface.</title>
        <authorList>
            <person name="Probst A.J."/>
            <person name="Ladd B."/>
            <person name="Jarett J.K."/>
            <person name="Geller-Mcgrath D.E."/>
            <person name="Sieber C.M."/>
            <person name="Emerson J.B."/>
            <person name="Anantharaman K."/>
            <person name="Thomas B.C."/>
            <person name="Malmstrom R."/>
            <person name="Stieglmeier M."/>
            <person name="Klingl A."/>
            <person name="Woyke T."/>
            <person name="Ryan C.M."/>
            <person name="Banfield J.F."/>
        </authorList>
    </citation>
    <scope>NUCLEOTIDE SEQUENCE [LARGE SCALE GENOMIC DNA]</scope>
    <source>
        <strain evidence="2">CG11_big_fil_rev_8_21_14_0_20_37_16</strain>
    </source>
</reference>
<dbReference type="AlphaFoldDB" id="A0A2H0KJ86"/>
<gene>
    <name evidence="2" type="ORF">COV87_04180</name>
</gene>
<name>A0A2H0KJ86_9BACT</name>
<accession>A0A2H0KJ86</accession>
<dbReference type="SMART" id="SM00670">
    <property type="entry name" value="PINc"/>
    <property type="match status" value="1"/>
</dbReference>
<dbReference type="InterPro" id="IPR002716">
    <property type="entry name" value="PIN_dom"/>
</dbReference>
<dbReference type="InterPro" id="IPR029060">
    <property type="entry name" value="PIN-like_dom_sf"/>
</dbReference>
<evidence type="ECO:0000259" key="1">
    <source>
        <dbReference type="SMART" id="SM00670"/>
    </source>
</evidence>
<feature type="domain" description="PIN" evidence="1">
    <location>
        <begin position="1"/>
        <end position="124"/>
    </location>
</feature>
<evidence type="ECO:0000313" key="2">
    <source>
        <dbReference type="EMBL" id="PIQ71297.1"/>
    </source>
</evidence>
<dbReference type="Proteomes" id="UP000229497">
    <property type="component" value="Unassembled WGS sequence"/>
</dbReference>
<proteinExistence type="predicted"/>
<comment type="caution">
    <text evidence="2">The sequence shown here is derived from an EMBL/GenBank/DDBJ whole genome shotgun (WGS) entry which is preliminary data.</text>
</comment>
<dbReference type="CDD" id="cd09854">
    <property type="entry name" value="PIN_VapC-like"/>
    <property type="match status" value="1"/>
</dbReference>
<dbReference type="InterPro" id="IPR052106">
    <property type="entry name" value="PINc/VapC_TA"/>
</dbReference>
<dbReference type="Gene3D" id="3.40.50.1010">
    <property type="entry name" value="5'-nuclease"/>
    <property type="match status" value="1"/>
</dbReference>
<protein>
    <recommendedName>
        <fullName evidence="1">PIN domain-containing protein</fullName>
    </recommendedName>
</protein>
<dbReference type="PANTHER" id="PTHR38826">
    <property type="entry name" value="RIBONUCLEASE VAPC13"/>
    <property type="match status" value="1"/>
</dbReference>
<sequence length="142" mass="16813">MTIYFDTNIFIYLSDENSAYFLQVKDLIQYCEDNKIKIATSVETIQEIIHFSINTQDLPFGFNTANKTLDLVDELYILDKKTVENYLTIVNKYRNRESRDFIHLATCINQKIGTIITYDHGFKKFKEIKVFTPQEFLNKFNL</sequence>
<dbReference type="PANTHER" id="PTHR38826:SF5">
    <property type="entry name" value="RIBONUCLEASE VAPC13"/>
    <property type="match status" value="1"/>
</dbReference>
<organism evidence="2 3">
    <name type="scientific">Candidatus Roizmanbacteria bacterium CG11_big_fil_rev_8_21_14_0_20_37_16</name>
    <dbReference type="NCBI Taxonomy" id="1974857"/>
    <lineage>
        <taxon>Bacteria</taxon>
        <taxon>Candidatus Roizmaniibacteriota</taxon>
    </lineage>
</organism>
<evidence type="ECO:0000313" key="3">
    <source>
        <dbReference type="Proteomes" id="UP000229497"/>
    </source>
</evidence>
<dbReference type="EMBL" id="PCVK01000119">
    <property type="protein sequence ID" value="PIQ71297.1"/>
    <property type="molecule type" value="Genomic_DNA"/>
</dbReference>
<dbReference type="Pfam" id="PF01850">
    <property type="entry name" value="PIN"/>
    <property type="match status" value="1"/>
</dbReference>